<reference evidence="12" key="3">
    <citation type="submission" date="2017-05" db="EMBL/GenBank/DDBJ databases">
        <authorList>
            <person name="Lin X.B."/>
            <person name="Stothard P."/>
            <person name="Tasseva G."/>
            <person name="Walter J."/>
        </authorList>
    </citation>
    <scope>NUCLEOTIDE SEQUENCE [LARGE SCALE GENOMIC DNA]</scope>
    <source>
        <strain evidence="12">103v</strain>
    </source>
</reference>
<dbReference type="GO" id="GO:0051301">
    <property type="term" value="P:cell division"/>
    <property type="evidence" value="ECO:0007669"/>
    <property type="project" value="InterPro"/>
</dbReference>
<dbReference type="EMBL" id="NGQC01000066">
    <property type="protein sequence ID" value="OYT02080.1"/>
    <property type="molecule type" value="Genomic_DNA"/>
</dbReference>
<evidence type="ECO:0000313" key="9">
    <source>
        <dbReference type="EMBL" id="PTV03338.1"/>
    </source>
</evidence>
<dbReference type="Proteomes" id="UP000244369">
    <property type="component" value="Chromosome"/>
</dbReference>
<keyword evidence="2" id="KW-1133">Transmembrane helix</keyword>
<dbReference type="EMBL" id="JOSX01000009">
    <property type="protein sequence ID" value="KEK16208.1"/>
    <property type="molecule type" value="Genomic_DNA"/>
</dbReference>
<dbReference type="Proteomes" id="UP000027731">
    <property type="component" value="Unassembled WGS sequence"/>
</dbReference>
<keyword evidence="1" id="KW-0175">Coiled coil</keyword>
<reference evidence="3 14" key="7">
    <citation type="submission" date="2018-03" db="EMBL/GenBank/DDBJ databases">
        <title>Complete Genome Sequence of the Chinese traditional Highland Barley wine Isolate Lactobacillus reuteri WHH1689.</title>
        <authorList>
            <person name="Chen S."/>
            <person name="Chen L."/>
            <person name="Chen L."/>
            <person name="Li Y."/>
        </authorList>
    </citation>
    <scope>NUCLEOTIDE SEQUENCE [LARGE SCALE GENOMIC DNA]</scope>
    <source>
        <strain evidence="3 14">WHH1689</strain>
    </source>
</reference>
<keyword evidence="2" id="KW-0472">Membrane</keyword>
<dbReference type="Proteomes" id="UP000216122">
    <property type="component" value="Unassembled WGS sequence"/>
</dbReference>
<evidence type="ECO:0000313" key="15">
    <source>
        <dbReference type="Proteomes" id="UP000460207"/>
    </source>
</evidence>
<evidence type="ECO:0000313" key="16">
    <source>
        <dbReference type="Proteomes" id="UP000472879"/>
    </source>
</evidence>
<protein>
    <submittedName>
        <fullName evidence="4">Septation inhibitor protein</fullName>
    </submittedName>
    <submittedName>
        <fullName evidence="5">Septum formation initiator family protein</fullName>
    </submittedName>
</protein>
<evidence type="ECO:0000313" key="3">
    <source>
        <dbReference type="EMBL" id="AWD61669.1"/>
    </source>
</evidence>
<dbReference type="Proteomes" id="UP000472879">
    <property type="component" value="Unassembled WGS sequence"/>
</dbReference>
<keyword evidence="2" id="KW-0812">Transmembrane</keyword>
<dbReference type="EMBL" id="WJNA01000002">
    <property type="protein sequence ID" value="MRH08121.1"/>
    <property type="molecule type" value="Genomic_DNA"/>
</dbReference>
<evidence type="ECO:0000256" key="2">
    <source>
        <dbReference type="SAM" id="Phobius"/>
    </source>
</evidence>
<evidence type="ECO:0000313" key="8">
    <source>
        <dbReference type="EMBL" id="OYT02080.1"/>
    </source>
</evidence>
<dbReference type="Pfam" id="PF04977">
    <property type="entry name" value="DivIC"/>
    <property type="match status" value="1"/>
</dbReference>
<organism evidence="4 10">
    <name type="scientific">Limosilactobacillus reuteri</name>
    <name type="common">Lactobacillus reuteri</name>
    <dbReference type="NCBI Taxonomy" id="1598"/>
    <lineage>
        <taxon>Bacteria</taxon>
        <taxon>Bacillati</taxon>
        <taxon>Bacillota</taxon>
        <taxon>Bacilli</taxon>
        <taxon>Lactobacillales</taxon>
        <taxon>Lactobacillaceae</taxon>
        <taxon>Limosilactobacillus</taxon>
    </lineage>
</organism>
<reference evidence="4 10" key="1">
    <citation type="submission" date="2014-06" db="EMBL/GenBank/DDBJ databases">
        <title>Genetic determinant of reutericyclin biosynthesis of Lactobacillus reuteri.</title>
        <authorList>
            <person name="Lin X."/>
            <person name="Duar R."/>
            <person name="Walter J."/>
            <person name="Gaenzle M."/>
        </authorList>
    </citation>
    <scope>NUCLEOTIDE SEQUENCE [LARGE SCALE GENOMIC DNA]</scope>
    <source>
        <strain evidence="4 10">LTH2584</strain>
    </source>
</reference>
<dbReference type="EMBL" id="MCNS01000010">
    <property type="protein sequence ID" value="OCX47364.1"/>
    <property type="molecule type" value="Genomic_DNA"/>
</dbReference>
<dbReference type="EMBL" id="CP027805">
    <property type="protein sequence ID" value="AWD61669.1"/>
    <property type="molecule type" value="Genomic_DNA"/>
</dbReference>
<dbReference type="Proteomes" id="UP000244083">
    <property type="component" value="Unassembled WGS sequence"/>
</dbReference>
<accession>A0A073JR51</accession>
<reference evidence="7 11" key="2">
    <citation type="submission" date="2016-08" db="EMBL/GenBank/DDBJ databases">
        <title>Probiotic bacterium isolated from chicken gut.</title>
        <authorList>
            <person name="Levy J.L."/>
            <person name="Hassan H.M."/>
            <person name="Mendoza M.A."/>
        </authorList>
    </citation>
    <scope>NUCLEOTIDE SEQUENCE [LARGE SCALE GENOMIC DNA]</scope>
    <source>
        <strain evidence="7 11">P43</strain>
    </source>
</reference>
<feature type="transmembrane region" description="Helical" evidence="2">
    <location>
        <begin position="38"/>
        <end position="54"/>
    </location>
</feature>
<dbReference type="AlphaFoldDB" id="A0A073JR51"/>
<evidence type="ECO:0000313" key="11">
    <source>
        <dbReference type="Proteomes" id="UP000095141"/>
    </source>
</evidence>
<dbReference type="EMBL" id="QAZN01000016">
    <property type="protein sequence ID" value="PTV03338.1"/>
    <property type="molecule type" value="Genomic_DNA"/>
</dbReference>
<feature type="coiled-coil region" evidence="1">
    <location>
        <begin position="60"/>
        <end position="87"/>
    </location>
</feature>
<evidence type="ECO:0000313" key="7">
    <source>
        <dbReference type="EMBL" id="OCX47364.1"/>
    </source>
</evidence>
<reference evidence="15 16" key="9">
    <citation type="submission" date="2019-11" db="EMBL/GenBank/DDBJ databases">
        <title>Draft genome sequence of 12 host-associated Lactobacillus reuteri rodent strains.</title>
        <authorList>
            <person name="Zhang S."/>
            <person name="Ozcam M."/>
            <person name="Van Pijkeren J.P."/>
        </authorList>
    </citation>
    <scope>NUCLEOTIDE SEQUENCE [LARGE SCALE GENOMIC DNA]</scope>
    <source>
        <strain evidence="6 16">Lr4020</strain>
        <strain evidence="5 15">N4I</strain>
    </source>
</reference>
<evidence type="ECO:0000313" key="5">
    <source>
        <dbReference type="EMBL" id="MRG90012.1"/>
    </source>
</evidence>
<reference evidence="8" key="4">
    <citation type="submission" date="2017-05" db="EMBL/GenBank/DDBJ databases">
        <authorList>
            <person name="Song R."/>
            <person name="Chenine A.L."/>
            <person name="Ruprecht R.M."/>
        </authorList>
    </citation>
    <scope>NUCLEOTIDE SEQUENCE [LARGE SCALE GENOMIC DNA]</scope>
    <source>
        <strain evidence="8">103v</strain>
    </source>
</reference>
<dbReference type="PANTHER" id="PTHR40027:SF1">
    <property type="entry name" value="CELL DIVISION PROTEIN DIVIC"/>
    <property type="match status" value="1"/>
</dbReference>
<dbReference type="PANTHER" id="PTHR40027">
    <property type="entry name" value="CELL DIVISION PROTEIN DIVIC"/>
    <property type="match status" value="1"/>
</dbReference>
<dbReference type="PATRIC" id="fig|1598.90.peg.347"/>
<proteinExistence type="predicted"/>
<reference evidence="13" key="8">
    <citation type="submission" date="2018-04" db="EMBL/GenBank/DDBJ databases">
        <title>Draft Genome Sequences of 10 Lactobacillus Species from 22 Commercial Probiotic Products.</title>
        <authorList>
            <person name="Gangiredla J."/>
            <person name="Barnaba T.J."/>
            <person name="Mammel M.K."/>
            <person name="Lacher D.W."/>
            <person name="Elkins C.A."/>
            <person name="Lampel K.A."/>
            <person name="Whitehouse C.A."/>
            <person name="Tartera C."/>
        </authorList>
    </citation>
    <scope>NUCLEOTIDE SEQUENCE [LARGE SCALE GENOMIC DNA]</scope>
    <source>
        <strain evidence="13">DS12_10</strain>
    </source>
</reference>
<dbReference type="InterPro" id="IPR039076">
    <property type="entry name" value="DivIC"/>
</dbReference>
<evidence type="ECO:0000313" key="6">
    <source>
        <dbReference type="EMBL" id="MRH08121.1"/>
    </source>
</evidence>
<dbReference type="InterPro" id="IPR007060">
    <property type="entry name" value="FtsL/DivIC"/>
</dbReference>
<evidence type="ECO:0000313" key="14">
    <source>
        <dbReference type="Proteomes" id="UP000244369"/>
    </source>
</evidence>
<evidence type="ECO:0000256" key="1">
    <source>
        <dbReference type="SAM" id="Coils"/>
    </source>
</evidence>
<evidence type="ECO:0000313" key="12">
    <source>
        <dbReference type="Proteomes" id="UP000216122"/>
    </source>
</evidence>
<dbReference type="Proteomes" id="UP000095141">
    <property type="component" value="Unassembled WGS sequence"/>
</dbReference>
<evidence type="ECO:0000313" key="13">
    <source>
        <dbReference type="Proteomes" id="UP000244083"/>
    </source>
</evidence>
<sequence>MKGQSDSKISQLNTPYARQVSNQKTYNRHVHKRRCQRIIAVFLVIFLIFGIQIFQSKRTLADINGNIRQAQSQLTKQKQKNQQLQRQIKMLHNPEYIQQVIRAKYNYSKKGETIYNLN</sequence>
<dbReference type="EMBL" id="WJND01000014">
    <property type="protein sequence ID" value="MRG90012.1"/>
    <property type="molecule type" value="Genomic_DNA"/>
</dbReference>
<evidence type="ECO:0000313" key="10">
    <source>
        <dbReference type="Proteomes" id="UP000027731"/>
    </source>
</evidence>
<gene>
    <name evidence="3" type="primary">divI</name>
    <name evidence="7" type="ORF">BFD03_06455</name>
    <name evidence="8" type="ORF">CBG21_08970</name>
    <name evidence="9" type="ORF">DB325_08145</name>
    <name evidence="5" type="ORF">GIX76_08470</name>
    <name evidence="6" type="ORF">GIX81_01345</name>
    <name evidence="4" type="ORF">LR3_09040</name>
    <name evidence="3" type="ORF">LWHH1689_0309</name>
</gene>
<reference evidence="8 12" key="5">
    <citation type="submission" date="2017-09" db="EMBL/GenBank/DDBJ databases">
        <title>Tripartite evolution among Lactobacillus johnsonii, Lactobacillus taiwanensis, Lactobacillus reuteri and their rodent host.</title>
        <authorList>
            <person name="Wang T."/>
            <person name="Knowles S."/>
            <person name="Cheng C."/>
        </authorList>
    </citation>
    <scope>NUCLEOTIDE SEQUENCE [LARGE SCALE GENOMIC DNA]</scope>
    <source>
        <strain evidence="8 12">103v</strain>
    </source>
</reference>
<dbReference type="Proteomes" id="UP000460207">
    <property type="component" value="Unassembled WGS sequence"/>
</dbReference>
<name>A0A073JR51_LIMRT</name>
<evidence type="ECO:0000313" key="4">
    <source>
        <dbReference type="EMBL" id="KEK16208.1"/>
    </source>
</evidence>
<reference evidence="9" key="6">
    <citation type="journal article" date="2018" name="Genome Announc.">
        <title>Fifty-Six Draft Genome Sequences of 10 Lactobacillus Species from 22 Commercial Dietary Supplements.</title>
        <authorList>
            <person name="Gangiredla J."/>
            <person name="Barnaba T.J."/>
            <person name="Mammel M.K."/>
            <person name="Lacher D.W."/>
            <person name="Elkins C.A."/>
            <person name="Lampel K.A."/>
            <person name="Whitehouse C.A."/>
            <person name="Tartera C."/>
        </authorList>
    </citation>
    <scope>NUCLEOTIDE SEQUENCE</scope>
    <source>
        <strain evidence="9">DS12_10</strain>
    </source>
</reference>
<dbReference type="RefSeq" id="WP_003665650.1">
    <property type="nucleotide sequence ID" value="NZ_CP128363.1"/>
</dbReference>